<dbReference type="EMBL" id="HACG01009748">
    <property type="protein sequence ID" value="CEK56613.1"/>
    <property type="molecule type" value="Transcribed_RNA"/>
</dbReference>
<name>A0A0B6YK74_9EUPU</name>
<gene>
    <name evidence="1" type="primary">ORF28073</name>
</gene>
<feature type="non-terminal residue" evidence="1">
    <location>
        <position position="63"/>
    </location>
</feature>
<proteinExistence type="predicted"/>
<evidence type="ECO:0000313" key="1">
    <source>
        <dbReference type="EMBL" id="CEK56613.1"/>
    </source>
</evidence>
<accession>A0A0B6YK74</accession>
<reference evidence="1" key="1">
    <citation type="submission" date="2014-12" db="EMBL/GenBank/DDBJ databases">
        <title>Insight into the proteome of Arion vulgaris.</title>
        <authorList>
            <person name="Aradska J."/>
            <person name="Bulat T."/>
            <person name="Smidak R."/>
            <person name="Sarate P."/>
            <person name="Gangsoo J."/>
            <person name="Sialana F."/>
            <person name="Bilban M."/>
            <person name="Lubec G."/>
        </authorList>
    </citation>
    <scope>NUCLEOTIDE SEQUENCE</scope>
    <source>
        <tissue evidence="1">Skin</tissue>
    </source>
</reference>
<organism evidence="1">
    <name type="scientific">Arion vulgaris</name>
    <dbReference type="NCBI Taxonomy" id="1028688"/>
    <lineage>
        <taxon>Eukaryota</taxon>
        <taxon>Metazoa</taxon>
        <taxon>Spiralia</taxon>
        <taxon>Lophotrochozoa</taxon>
        <taxon>Mollusca</taxon>
        <taxon>Gastropoda</taxon>
        <taxon>Heterobranchia</taxon>
        <taxon>Euthyneura</taxon>
        <taxon>Panpulmonata</taxon>
        <taxon>Eupulmonata</taxon>
        <taxon>Stylommatophora</taxon>
        <taxon>Helicina</taxon>
        <taxon>Arionoidea</taxon>
        <taxon>Arionidae</taxon>
        <taxon>Arion</taxon>
    </lineage>
</organism>
<protein>
    <submittedName>
        <fullName evidence="1">Uncharacterized protein</fullName>
    </submittedName>
</protein>
<dbReference type="AlphaFoldDB" id="A0A0B6YK74"/>
<sequence>MSPAGSVPDKLLSVFGFHVKYIQVLLVYKLYNKGMIARPFFYQKPGNTILLEVQIIINPTQVT</sequence>